<dbReference type="PANTHER" id="PTHR43431:SF7">
    <property type="entry name" value="OXIDOREDUCTASE, SHORT CHAIN DEHYDROGENASE_REDUCTASE FAMILY (AFU_ORTHOLOGUE AFUA_5G14000)"/>
    <property type="match status" value="1"/>
</dbReference>
<accession>A0A975ENT5</accession>
<sequence length="226" mass="23849">MTNSPLALVAGAGPGLGQTLISEFSSGGFNTIGLKRNVVGSESEALEALDLTDADQVQRKVGQVIETHGTPKLVVHNTAKLVISDFEGTTNEDFEKTWRALVLSAVNLARAVLPAMAETGGGTFIVSGATASLRGGANFAAFASAKAGLRSLTQSLAREYGPKGVHIAHVILDGIIDTEASRARHSLSPDRMMNPQDIASVYLTLAHQPKSTWTHELDLRPMGESF</sequence>
<dbReference type="SUPFAM" id="SSF51735">
    <property type="entry name" value="NAD(P)-binding Rossmann-fold domains"/>
    <property type="match status" value="1"/>
</dbReference>
<dbReference type="InterPro" id="IPR002347">
    <property type="entry name" value="SDR_fam"/>
</dbReference>
<gene>
    <name evidence="1" type="ORF">HZ995_14030</name>
</gene>
<dbReference type="PRINTS" id="PR00081">
    <property type="entry name" value="GDHRDH"/>
</dbReference>
<dbReference type="EMBL" id="CP060010">
    <property type="protein sequence ID" value="QTN35582.1"/>
    <property type="molecule type" value="Genomic_DNA"/>
</dbReference>
<dbReference type="RefSeq" id="WP_209356286.1">
    <property type="nucleotide sequence ID" value="NZ_CP060010.1"/>
</dbReference>
<dbReference type="InterPro" id="IPR036291">
    <property type="entry name" value="NAD(P)-bd_dom_sf"/>
</dbReference>
<organism evidence="1 2">
    <name type="scientific">Cognatishimia activa</name>
    <dbReference type="NCBI Taxonomy" id="1715691"/>
    <lineage>
        <taxon>Bacteria</taxon>
        <taxon>Pseudomonadati</taxon>
        <taxon>Pseudomonadota</taxon>
        <taxon>Alphaproteobacteria</taxon>
        <taxon>Rhodobacterales</taxon>
        <taxon>Paracoccaceae</taxon>
        <taxon>Cognatishimia</taxon>
    </lineage>
</organism>
<dbReference type="Gene3D" id="3.40.50.720">
    <property type="entry name" value="NAD(P)-binding Rossmann-like Domain"/>
    <property type="match status" value="1"/>
</dbReference>
<evidence type="ECO:0000313" key="2">
    <source>
        <dbReference type="Proteomes" id="UP000665026"/>
    </source>
</evidence>
<name>A0A975ENT5_9RHOB</name>
<dbReference type="AlphaFoldDB" id="A0A975ENT5"/>
<dbReference type="Proteomes" id="UP000665026">
    <property type="component" value="Chromosome"/>
</dbReference>
<dbReference type="Pfam" id="PF00106">
    <property type="entry name" value="adh_short"/>
    <property type="match status" value="1"/>
</dbReference>
<protein>
    <submittedName>
        <fullName evidence="1">SDR family oxidoreductase</fullName>
    </submittedName>
</protein>
<dbReference type="KEGG" id="cact:HZ995_14030"/>
<dbReference type="PANTHER" id="PTHR43431">
    <property type="entry name" value="OXIDOREDUCTASE, SHORT CHAIN DEHYDROGENASE/REDUCTASE FAMILY (AFU_ORTHOLOGUE AFUA_5G14000)"/>
    <property type="match status" value="1"/>
</dbReference>
<proteinExistence type="predicted"/>
<evidence type="ECO:0000313" key="1">
    <source>
        <dbReference type="EMBL" id="QTN35582.1"/>
    </source>
</evidence>
<reference evidence="1" key="1">
    <citation type="submission" date="2020-07" db="EMBL/GenBank/DDBJ databases">
        <title>Genome sequences of bacteria associated with the marine, planktonic diatom Thalassiosira profunda strain ECT2AJA-044.</title>
        <authorList>
            <person name="Gargas C.B."/>
            <person name="Roberts W.R."/>
            <person name="Alverson A.J."/>
        </authorList>
    </citation>
    <scope>NUCLEOTIDE SEQUENCE</scope>
    <source>
        <strain evidence="1">ECT2AJA-044</strain>
    </source>
</reference>